<dbReference type="InterPro" id="IPR036867">
    <property type="entry name" value="R3H_dom_sf"/>
</dbReference>
<dbReference type="Gene3D" id="3.30.70.330">
    <property type="match status" value="1"/>
</dbReference>
<dbReference type="CDD" id="cd12428">
    <property type="entry name" value="RRM_PARN"/>
    <property type="match status" value="1"/>
</dbReference>
<dbReference type="PANTHER" id="PTHR15092">
    <property type="entry name" value="POLY A -SPECIFIC RIBONUCLEASE/TARGET OF EGR1, MEMBER 1"/>
    <property type="match status" value="1"/>
</dbReference>
<evidence type="ECO:0000259" key="3">
    <source>
        <dbReference type="Pfam" id="PF08675"/>
    </source>
</evidence>
<dbReference type="Pfam" id="PF08675">
    <property type="entry name" value="RNA_bind"/>
    <property type="match status" value="1"/>
</dbReference>
<dbReference type="SUPFAM" id="SSF82708">
    <property type="entry name" value="R3H domain"/>
    <property type="match status" value="1"/>
</dbReference>
<dbReference type="GO" id="GO:0046872">
    <property type="term" value="F:metal ion binding"/>
    <property type="evidence" value="ECO:0007669"/>
    <property type="project" value="InterPro"/>
</dbReference>
<proteinExistence type="inferred from homology"/>
<dbReference type="InterPro" id="IPR035979">
    <property type="entry name" value="RBD_domain_sf"/>
</dbReference>
<dbReference type="InterPro" id="IPR012337">
    <property type="entry name" value="RNaseH-like_sf"/>
</dbReference>
<evidence type="ECO:0000256" key="1">
    <source>
        <dbReference type="ARBA" id="ARBA00008372"/>
    </source>
</evidence>
<dbReference type="InterPro" id="IPR012677">
    <property type="entry name" value="Nucleotide-bd_a/b_plait_sf"/>
</dbReference>
<dbReference type="GO" id="GO:0005737">
    <property type="term" value="C:cytoplasm"/>
    <property type="evidence" value="ECO:0007669"/>
    <property type="project" value="InterPro"/>
</dbReference>
<dbReference type="GO" id="GO:1990432">
    <property type="term" value="P:siRNA 3'-end processing"/>
    <property type="evidence" value="ECO:0007669"/>
    <property type="project" value="TreeGrafter"/>
</dbReference>
<dbReference type="GO" id="GO:0000289">
    <property type="term" value="P:nuclear-transcribed mRNA poly(A) tail shortening"/>
    <property type="evidence" value="ECO:0007669"/>
    <property type="project" value="TreeGrafter"/>
</dbReference>
<feature type="compositionally biased region" description="Low complexity" evidence="2">
    <location>
        <begin position="508"/>
        <end position="522"/>
    </location>
</feature>
<dbReference type="InterPro" id="IPR036397">
    <property type="entry name" value="RNaseH_sf"/>
</dbReference>
<dbReference type="GO" id="GO:0005634">
    <property type="term" value="C:nucleus"/>
    <property type="evidence" value="ECO:0007669"/>
    <property type="project" value="InterPro"/>
</dbReference>
<feature type="compositionally biased region" description="Basic and acidic residues" evidence="2">
    <location>
        <begin position="557"/>
        <end position="571"/>
    </location>
</feature>
<dbReference type="GO" id="GO:0004535">
    <property type="term" value="F:poly(A)-specific ribonuclease activity"/>
    <property type="evidence" value="ECO:0007669"/>
    <property type="project" value="InterPro"/>
</dbReference>
<protein>
    <submittedName>
        <fullName evidence="4">Poly(A)-specific ribonuclease PARN</fullName>
    </submittedName>
</protein>
<feature type="domain" description="Poly(A)-specific ribonuclease RNA-binding" evidence="3">
    <location>
        <begin position="419"/>
        <end position="500"/>
    </location>
</feature>
<name>A0A146LCA0_LYGHE</name>
<dbReference type="AlphaFoldDB" id="A0A146LCA0"/>
<dbReference type="EMBL" id="GDHC01013942">
    <property type="protein sequence ID" value="JAQ04687.1"/>
    <property type="molecule type" value="Transcribed_RNA"/>
</dbReference>
<dbReference type="PANTHER" id="PTHR15092:SF44">
    <property type="entry name" value="POLY(A)-SPECIFIC RIBONUCLEASE PARN"/>
    <property type="match status" value="1"/>
</dbReference>
<dbReference type="Pfam" id="PF04857">
    <property type="entry name" value="CAF1"/>
    <property type="match status" value="1"/>
</dbReference>
<accession>A0A146LCA0</accession>
<dbReference type="Gene3D" id="3.30.420.10">
    <property type="entry name" value="Ribonuclease H-like superfamily/Ribonuclease H"/>
    <property type="match status" value="2"/>
</dbReference>
<reference evidence="4" key="1">
    <citation type="journal article" date="2016" name="Gigascience">
        <title>De novo construction of an expanded transcriptome assembly for the western tarnished plant bug, Lygus hesperus.</title>
        <authorList>
            <person name="Tassone E.E."/>
            <person name="Geib S.M."/>
            <person name="Hall B."/>
            <person name="Fabrick J.A."/>
            <person name="Brent C.S."/>
            <person name="Hull J.J."/>
        </authorList>
    </citation>
    <scope>NUCLEOTIDE SEQUENCE</scope>
</reference>
<dbReference type="InterPro" id="IPR006941">
    <property type="entry name" value="RNase_CAF1"/>
</dbReference>
<sequence length="591" mass="67046">MEVTKSNFAELCPEIEEALRSCSFLAVDGEFTGLNNGPNNISPFDSPAEYYAKVLSGSMDFLFVQFGLSIFRHLSDFKYENKTYVFYLFPDPANRQAPDRRFLCQTSSLSFLAKHGFDFNKLIREGIPYLKPCDESALREAMETRRKLWEQTLGTPQTHIDIPAAQKPLVDEVITQIKELLDPNCDKPEVRVEKCSAFVRKLVYQTVREELSDSGISVKTEKGVLVARKIVEKEQLEMEKRKKAEEDDLEINNAVGFVRIIKTILNSNKLMVGHNFLLDLCHIVEQFVDRLPQDYLQFKDMVKSLFPKIIDTKFLCSEGPLKDLFPSTVLSALMETVSKPPFQLPEITAPEGRGVRQESENYHDSGYDAYVTGICFLSSLRYLESNGEKVHSVNSPLLNKILNRLHLMRIPDTCINLGGKDPEPPRDHVFHVTFPKTWTSEHLNQFFSPFGLVHVSWISDTKAWVSLHDRSQSDRAKQILRTKSPKLADVTVLTHAQFQASFAPSPSPLTSRTYPTSSTPTTTKRKLQESEGQWQEAGVQQNNKKQKQRSSSIHPSEANDGKTAKVREISKLETASAKASSNNFPVDDNWD</sequence>
<dbReference type="InterPro" id="IPR014789">
    <property type="entry name" value="PolyA-riboNase_RNA-binding"/>
</dbReference>
<dbReference type="InterPro" id="IPR051181">
    <property type="entry name" value="CAF1_poly(A)_ribonucleases"/>
</dbReference>
<evidence type="ECO:0000256" key="2">
    <source>
        <dbReference type="SAM" id="MobiDB-lite"/>
    </source>
</evidence>
<dbReference type="SUPFAM" id="SSF54928">
    <property type="entry name" value="RNA-binding domain, RBD"/>
    <property type="match status" value="1"/>
</dbReference>
<feature type="region of interest" description="Disordered" evidence="2">
    <location>
        <begin position="502"/>
        <end position="591"/>
    </location>
</feature>
<dbReference type="SUPFAM" id="SSF53098">
    <property type="entry name" value="Ribonuclease H-like"/>
    <property type="match status" value="1"/>
</dbReference>
<organism evidence="4">
    <name type="scientific">Lygus hesperus</name>
    <name type="common">Western plant bug</name>
    <dbReference type="NCBI Taxonomy" id="30085"/>
    <lineage>
        <taxon>Eukaryota</taxon>
        <taxon>Metazoa</taxon>
        <taxon>Ecdysozoa</taxon>
        <taxon>Arthropoda</taxon>
        <taxon>Hexapoda</taxon>
        <taxon>Insecta</taxon>
        <taxon>Pterygota</taxon>
        <taxon>Neoptera</taxon>
        <taxon>Paraneoptera</taxon>
        <taxon>Hemiptera</taxon>
        <taxon>Heteroptera</taxon>
        <taxon>Panheteroptera</taxon>
        <taxon>Cimicomorpha</taxon>
        <taxon>Miridae</taxon>
        <taxon>Mirini</taxon>
        <taxon>Lygus</taxon>
    </lineage>
</organism>
<dbReference type="GO" id="GO:0003723">
    <property type="term" value="F:RNA binding"/>
    <property type="evidence" value="ECO:0007669"/>
    <property type="project" value="InterPro"/>
</dbReference>
<dbReference type="GO" id="GO:1990431">
    <property type="term" value="P:priRNA 3'-end processing"/>
    <property type="evidence" value="ECO:0007669"/>
    <property type="project" value="TreeGrafter"/>
</dbReference>
<gene>
    <name evidence="4" type="primary">PARN_3</name>
    <name evidence="4" type="ORF">g.54214</name>
</gene>
<comment type="similarity">
    <text evidence="1">Belongs to the CAF1 family.</text>
</comment>
<evidence type="ECO:0000313" key="4">
    <source>
        <dbReference type="EMBL" id="JAQ04687.1"/>
    </source>
</evidence>